<organism evidence="1 2">
    <name type="scientific">Microcystis aeruginosa PCC 7806SL</name>
    <dbReference type="NCBI Taxonomy" id="1903187"/>
    <lineage>
        <taxon>Bacteria</taxon>
        <taxon>Bacillati</taxon>
        <taxon>Cyanobacteriota</taxon>
        <taxon>Cyanophyceae</taxon>
        <taxon>Oscillatoriophycideae</taxon>
        <taxon>Chroococcales</taxon>
        <taxon>Microcystaceae</taxon>
        <taxon>Microcystis</taxon>
    </lineage>
</organism>
<dbReference type="Proteomes" id="UP000192439">
    <property type="component" value="Chromosome"/>
</dbReference>
<dbReference type="EMBL" id="CP020771">
    <property type="protein sequence ID" value="ARI83831.1"/>
    <property type="molecule type" value="Genomic_DNA"/>
</dbReference>
<dbReference type="RefSeq" id="WP_002749646.1">
    <property type="nucleotide sequence ID" value="NZ_CP020771.1"/>
</dbReference>
<accession>A0AB33C0V7</accession>
<protein>
    <submittedName>
        <fullName evidence="1">Uncharacterized protein</fullName>
    </submittedName>
</protein>
<sequence length="185" mass="21670">MSVHFRHKSIQDYESSSQWNPTRLVTSPDSIYVDSSQIDGSNPNHFITQFSGIPDPQYDLQWVSNPTKSPLSILLVHYNPLRNIRESLGFSDKKMRQFLEEKRGLPTEYQEQIISFKEELRMLDDKFDLDTHKMADDANVIICCWGEFMESPYQEKHVFQGKSRGAVFIYSYKDRTEVQGSFSWL</sequence>
<dbReference type="AlphaFoldDB" id="A0AB33C0V7"/>
<reference evidence="1 2" key="1">
    <citation type="journal article" date="2018" name="Harmful Algae">
        <title>The highly heterogeneous methylated genomes and diverse restriction-modification systems of bloom-forming Microcystis.</title>
        <authorList>
            <person name="Zhao L."/>
            <person name="Song Y."/>
            <person name="Li L."/>
            <person name="Gan N."/>
            <person name="Brand J.J."/>
            <person name="Song L."/>
        </authorList>
    </citation>
    <scope>NUCLEOTIDE SEQUENCE [LARGE SCALE GENOMIC DNA]</scope>
    <source>
        <strain evidence="1 2">PCC 7806SL</strain>
    </source>
</reference>
<gene>
    <name evidence="1" type="ORF">BH695_4552</name>
</gene>
<evidence type="ECO:0000313" key="2">
    <source>
        <dbReference type="Proteomes" id="UP000192439"/>
    </source>
</evidence>
<evidence type="ECO:0000313" key="1">
    <source>
        <dbReference type="EMBL" id="ARI83831.1"/>
    </source>
</evidence>
<keyword evidence="2" id="KW-1185">Reference proteome</keyword>
<name>A0AB33C0V7_MICA7</name>
<proteinExistence type="predicted"/>